<dbReference type="NCBIfam" id="TIGR01826">
    <property type="entry name" value="CofD_related"/>
    <property type="match status" value="1"/>
</dbReference>
<comment type="function">
    <text evidence="2">Required for morphogenesis under gluconeogenic growth conditions.</text>
</comment>
<dbReference type="CDD" id="cd07187">
    <property type="entry name" value="YvcK_like"/>
    <property type="match status" value="1"/>
</dbReference>
<dbReference type="GO" id="GO:0008360">
    <property type="term" value="P:regulation of cell shape"/>
    <property type="evidence" value="ECO:0007669"/>
    <property type="project" value="UniProtKB-UniRule"/>
</dbReference>
<dbReference type="eggNOG" id="COG0391">
    <property type="taxonomic scope" value="Bacteria"/>
</dbReference>
<sequence length="459" mass="46016">MPNSADHGRPDAREPAAGRDDAAGWPGSVPAGAAGPGPAVVAFGGGHGLAASLAALRRLTDRLTAVVTVGDDGGSSGRLRAELGALPPGDLRMALAALAGPDPWSRSWTELFQRRFAGDGPLAGHAVGNLVLAALAEHVGSPVAALELAAQLLGVHGRVLPLSEDGIDIVAEVAGLDPADPAATRLVRGQVAVASTAGAVCEVWVEPTEPRACAPACAAVEAADWLILGPGSLYTSMLPHLLVPEMHKAITGAAARRLLVLNLVAQPGETEGFTPEAHLRVLARHAPGLTVDVVLADPAAVPDPAELAAAAAELGARLHLAPVRAPEAPGTHDPALLAAAFEGVFAAYREDPPAQAEAVPAETGPAETGPAETGPAETGPAETGPAETGPAETADVPAARATLTPDSSPAPRGPGPAAQRTSWITGLPDRLRRSGRTGAGPAGTPGPPDPRVTARDPKE</sequence>
<dbReference type="AlphaFoldDB" id="E3J1R3"/>
<keyword evidence="1 2" id="KW-0963">Cytoplasm</keyword>
<dbReference type="InParanoid" id="E3J1R3"/>
<dbReference type="GO" id="GO:0043743">
    <property type="term" value="F:LPPG:FO 2-phospho-L-lactate transferase activity"/>
    <property type="evidence" value="ECO:0007669"/>
    <property type="project" value="InterPro"/>
</dbReference>
<comment type="subcellular location">
    <subcellularLocation>
        <location evidence="2">Cytoplasm</location>
    </subcellularLocation>
</comment>
<organism evidence="4 5">
    <name type="scientific">Pseudofrankia inefficax (strain DSM 45817 / CECT 9037 / DDB 130130 / EuI1c)</name>
    <name type="common">Frankia inefficax</name>
    <dbReference type="NCBI Taxonomy" id="298654"/>
    <lineage>
        <taxon>Bacteria</taxon>
        <taxon>Bacillati</taxon>
        <taxon>Actinomycetota</taxon>
        <taxon>Actinomycetes</taxon>
        <taxon>Frankiales</taxon>
        <taxon>Frankiaceae</taxon>
        <taxon>Pseudofrankia</taxon>
    </lineage>
</organism>
<feature type="region of interest" description="Disordered" evidence="3">
    <location>
        <begin position="353"/>
        <end position="459"/>
    </location>
</feature>
<accession>E3J1R3</accession>
<dbReference type="KEGG" id="fri:FraEuI1c_4881"/>
<dbReference type="InterPro" id="IPR010119">
    <property type="entry name" value="Gluconeogen_factor"/>
</dbReference>
<evidence type="ECO:0000256" key="2">
    <source>
        <dbReference type="HAMAP-Rule" id="MF_00973"/>
    </source>
</evidence>
<evidence type="ECO:0000313" key="4">
    <source>
        <dbReference type="EMBL" id="ADP82871.1"/>
    </source>
</evidence>
<protein>
    <recommendedName>
        <fullName evidence="2">Putative gluconeogenesis factor</fullName>
    </recommendedName>
</protein>
<keyword evidence="5" id="KW-1185">Reference proteome</keyword>
<dbReference type="HOGENOM" id="CLU_044041_1_2_11"/>
<feature type="region of interest" description="Disordered" evidence="3">
    <location>
        <begin position="1"/>
        <end position="31"/>
    </location>
</feature>
<dbReference type="InterPro" id="IPR002882">
    <property type="entry name" value="CofD"/>
</dbReference>
<comment type="similarity">
    <text evidence="2">Belongs to the gluconeogenesis factor family.</text>
</comment>
<name>E3J1R3_PSEI1</name>
<proteinExistence type="inferred from homology"/>
<dbReference type="HAMAP" id="MF_00973">
    <property type="entry name" value="Gluconeogen_factor"/>
    <property type="match status" value="1"/>
</dbReference>
<feature type="compositionally biased region" description="Low complexity" evidence="3">
    <location>
        <begin position="405"/>
        <end position="418"/>
    </location>
</feature>
<dbReference type="STRING" id="298654.FraEuI1c_4881"/>
<dbReference type="PANTHER" id="PTHR30135">
    <property type="entry name" value="UNCHARACTERIZED PROTEIN YVCK-RELATED"/>
    <property type="match status" value="1"/>
</dbReference>
<dbReference type="Proteomes" id="UP000002484">
    <property type="component" value="Chromosome"/>
</dbReference>
<dbReference type="InterPro" id="IPR038136">
    <property type="entry name" value="CofD-like_dom_sf"/>
</dbReference>
<feature type="compositionally biased region" description="Basic and acidic residues" evidence="3">
    <location>
        <begin position="1"/>
        <end position="22"/>
    </location>
</feature>
<dbReference type="SUPFAM" id="SSF142338">
    <property type="entry name" value="CofD-like"/>
    <property type="match status" value="1"/>
</dbReference>
<dbReference type="Gene3D" id="3.40.50.10680">
    <property type="entry name" value="CofD-like domains"/>
    <property type="match status" value="1"/>
</dbReference>
<gene>
    <name evidence="4" type="ordered locus">FraEuI1c_4881</name>
</gene>
<evidence type="ECO:0000313" key="5">
    <source>
        <dbReference type="Proteomes" id="UP000002484"/>
    </source>
</evidence>
<dbReference type="Pfam" id="PF01933">
    <property type="entry name" value="CofD"/>
    <property type="match status" value="1"/>
</dbReference>
<evidence type="ECO:0000256" key="1">
    <source>
        <dbReference type="ARBA" id="ARBA00022490"/>
    </source>
</evidence>
<dbReference type="EMBL" id="CP002299">
    <property type="protein sequence ID" value="ADP82871.1"/>
    <property type="molecule type" value="Genomic_DNA"/>
</dbReference>
<dbReference type="GO" id="GO:0005737">
    <property type="term" value="C:cytoplasm"/>
    <property type="evidence" value="ECO:0007669"/>
    <property type="project" value="UniProtKB-SubCell"/>
</dbReference>
<dbReference type="RefSeq" id="WP_013425989.1">
    <property type="nucleotide sequence ID" value="NC_014666.1"/>
</dbReference>
<reference evidence="4 5" key="1">
    <citation type="submission" date="2010-10" db="EMBL/GenBank/DDBJ databases">
        <title>Complete sequence of Frankia sp. EuI1c.</title>
        <authorList>
            <consortium name="US DOE Joint Genome Institute"/>
            <person name="Lucas S."/>
            <person name="Copeland A."/>
            <person name="Lapidus A."/>
            <person name="Cheng J.-F."/>
            <person name="Bruce D."/>
            <person name="Goodwin L."/>
            <person name="Pitluck S."/>
            <person name="Chertkov O."/>
            <person name="Detter J.C."/>
            <person name="Han C."/>
            <person name="Tapia R."/>
            <person name="Land M."/>
            <person name="Hauser L."/>
            <person name="Jeffries C."/>
            <person name="Kyrpides N."/>
            <person name="Ivanova N."/>
            <person name="Mikhailova N."/>
            <person name="Beauchemin N."/>
            <person name="Sen A."/>
            <person name="Sur S.A."/>
            <person name="Gtari M."/>
            <person name="Wall L."/>
            <person name="Tisa L."/>
            <person name="Woyke T."/>
        </authorList>
    </citation>
    <scope>NUCLEOTIDE SEQUENCE [LARGE SCALE GENOMIC DNA]</scope>
    <source>
        <strain evidence="5">DSM 45817 / CECT 9037 / EuI1c</strain>
    </source>
</reference>
<dbReference type="FunCoup" id="E3J1R3">
    <property type="interactions" value="5"/>
</dbReference>
<dbReference type="PANTHER" id="PTHR30135:SF3">
    <property type="entry name" value="GLUCONEOGENESIS FACTOR-RELATED"/>
    <property type="match status" value="1"/>
</dbReference>
<evidence type="ECO:0000256" key="3">
    <source>
        <dbReference type="SAM" id="MobiDB-lite"/>
    </source>
</evidence>